<reference evidence="3" key="1">
    <citation type="submission" date="2017-04" db="EMBL/GenBank/DDBJ databases">
        <authorList>
            <person name="Varghese N."/>
            <person name="Submissions S."/>
        </authorList>
    </citation>
    <scope>NUCLEOTIDE SEQUENCE [LARGE SCALE GENOMIC DNA]</scope>
    <source>
        <strain evidence="3">Dd16</strain>
    </source>
</reference>
<keyword evidence="1" id="KW-1133">Transmembrane helix</keyword>
<accession>A0A1X7GIK9</accession>
<dbReference type="AlphaFoldDB" id="A0A1X7GIK9"/>
<dbReference type="EMBL" id="LT840185">
    <property type="protein sequence ID" value="SMF70294.1"/>
    <property type="molecule type" value="Genomic_DNA"/>
</dbReference>
<evidence type="ECO:0000256" key="1">
    <source>
        <dbReference type="SAM" id="Phobius"/>
    </source>
</evidence>
<protein>
    <submittedName>
        <fullName evidence="2">Uncharacterized protein</fullName>
    </submittedName>
</protein>
<evidence type="ECO:0000313" key="2">
    <source>
        <dbReference type="EMBL" id="SMF70294.1"/>
    </source>
</evidence>
<dbReference type="STRING" id="941907.SAMN06295910_1835"/>
<name>A0A1X7GIK9_9SPHN</name>
<dbReference type="OrthoDB" id="7429032at2"/>
<feature type="transmembrane region" description="Helical" evidence="1">
    <location>
        <begin position="6"/>
        <end position="26"/>
    </location>
</feature>
<organism evidence="2 3">
    <name type="scientific">Allosphingosinicella indica</name>
    <dbReference type="NCBI Taxonomy" id="941907"/>
    <lineage>
        <taxon>Bacteria</taxon>
        <taxon>Pseudomonadati</taxon>
        <taxon>Pseudomonadota</taxon>
        <taxon>Alphaproteobacteria</taxon>
        <taxon>Sphingomonadales</taxon>
        <taxon>Sphingomonadaceae</taxon>
        <taxon>Allosphingosinicella</taxon>
    </lineage>
</organism>
<keyword evidence="1" id="KW-0812">Transmembrane</keyword>
<sequence>MADPITLIALAGSGLTATAIAVFAGLRGWQGWLELKRFELTGIRGEPRSVAGERIEMADLKERIRKLEAIASGVDL</sequence>
<dbReference type="RefSeq" id="WP_085218492.1">
    <property type="nucleotide sequence ID" value="NZ_LT840185.1"/>
</dbReference>
<evidence type="ECO:0000313" key="3">
    <source>
        <dbReference type="Proteomes" id="UP000192934"/>
    </source>
</evidence>
<gene>
    <name evidence="2" type="ORF">SAMN06295910_1835</name>
</gene>
<dbReference type="Proteomes" id="UP000192934">
    <property type="component" value="Chromosome I"/>
</dbReference>
<proteinExistence type="predicted"/>
<keyword evidence="3" id="KW-1185">Reference proteome</keyword>
<keyword evidence="1" id="KW-0472">Membrane</keyword>